<dbReference type="OMA" id="TVMRQYY"/>
<evidence type="ECO:0000256" key="2">
    <source>
        <dbReference type="ARBA" id="ARBA00023235"/>
    </source>
</evidence>
<dbReference type="EMBL" id="JAGTXO010000010">
    <property type="protein sequence ID" value="KAG8465628.1"/>
    <property type="molecule type" value="Genomic_DNA"/>
</dbReference>
<dbReference type="GO" id="GO:0003723">
    <property type="term" value="F:RNA binding"/>
    <property type="evidence" value="ECO:0007669"/>
    <property type="project" value="InterPro"/>
</dbReference>
<comment type="caution">
    <text evidence="5">The sequence shown here is derived from an EMBL/GenBank/DDBJ whole genome shotgun (WGS) entry which is preliminary data.</text>
</comment>
<accession>A0A8J5XJA5</accession>
<evidence type="ECO:0000313" key="5">
    <source>
        <dbReference type="EMBL" id="KAG8465628.1"/>
    </source>
</evidence>
<dbReference type="GO" id="GO:0005634">
    <property type="term" value="C:nucleus"/>
    <property type="evidence" value="ECO:0007669"/>
    <property type="project" value="TreeGrafter"/>
</dbReference>
<dbReference type="PROSITE" id="PS50984">
    <property type="entry name" value="TRUD"/>
    <property type="match status" value="1"/>
</dbReference>
<protein>
    <recommendedName>
        <fullName evidence="4">TRUD domain-containing protein</fullName>
    </recommendedName>
</protein>
<dbReference type="Gene3D" id="3.30.2350.20">
    <property type="entry name" value="TruD, catalytic domain"/>
    <property type="match status" value="3"/>
</dbReference>
<keyword evidence="2" id="KW-0413">Isomerase</keyword>
<dbReference type="PANTHER" id="PTHR13326">
    <property type="entry name" value="TRNA PSEUDOURIDINE SYNTHASE D"/>
    <property type="match status" value="1"/>
</dbReference>
<dbReference type="Pfam" id="PF01142">
    <property type="entry name" value="TruD"/>
    <property type="match status" value="1"/>
</dbReference>
<dbReference type="PANTHER" id="PTHR13326:SF21">
    <property type="entry name" value="PSEUDOURIDYLATE SYNTHASE PUS7L"/>
    <property type="match status" value="1"/>
</dbReference>
<dbReference type="GO" id="GO:0009982">
    <property type="term" value="F:pseudouridine synthase activity"/>
    <property type="evidence" value="ECO:0007669"/>
    <property type="project" value="InterPro"/>
</dbReference>
<reference evidence="5" key="1">
    <citation type="submission" date="2021-05" db="EMBL/GenBank/DDBJ databases">
        <title>The genome of the haptophyte Pavlova lutheri (Diacronema luteri, Pavlovales) - a model for lipid biosynthesis in eukaryotic algae.</title>
        <authorList>
            <person name="Hulatt C.J."/>
            <person name="Posewitz M.C."/>
        </authorList>
    </citation>
    <scope>NUCLEOTIDE SEQUENCE</scope>
    <source>
        <strain evidence="5">NIVA-4/92</strain>
    </source>
</reference>
<feature type="compositionally biased region" description="Acidic residues" evidence="3">
    <location>
        <begin position="446"/>
        <end position="464"/>
    </location>
</feature>
<evidence type="ECO:0000259" key="4">
    <source>
        <dbReference type="PROSITE" id="PS50984"/>
    </source>
</evidence>
<evidence type="ECO:0000256" key="3">
    <source>
        <dbReference type="SAM" id="MobiDB-lite"/>
    </source>
</evidence>
<dbReference type="InterPro" id="IPR001656">
    <property type="entry name" value="PsdUridine_synth_TruD"/>
</dbReference>
<evidence type="ECO:0000256" key="1">
    <source>
        <dbReference type="ARBA" id="ARBA00007953"/>
    </source>
</evidence>
<gene>
    <name evidence="5" type="ORF">KFE25_002935</name>
</gene>
<dbReference type="InterPro" id="IPR042214">
    <property type="entry name" value="TruD_catalytic"/>
</dbReference>
<dbReference type="SUPFAM" id="SSF55120">
    <property type="entry name" value="Pseudouridine synthase"/>
    <property type="match status" value="1"/>
</dbReference>
<dbReference type="GO" id="GO:0001522">
    <property type="term" value="P:pseudouridine synthesis"/>
    <property type="evidence" value="ECO:0007669"/>
    <property type="project" value="InterPro"/>
</dbReference>
<dbReference type="OrthoDB" id="447290at2759"/>
<dbReference type="InterPro" id="IPR020103">
    <property type="entry name" value="PsdUridine_synth_cat_dom_sf"/>
</dbReference>
<dbReference type="Proteomes" id="UP000751190">
    <property type="component" value="Unassembled WGS sequence"/>
</dbReference>
<name>A0A8J5XJA5_DIALT</name>
<sequence length="619" mass="65259">MRKRGRAEASARIAEADARICARLSASFAPLCGHLKHMPSDFVVTELRGEDGSEVVLRADALAAGAAAAHRDHVALERARRAGKRVRADGMLCTGSTHVRFTLHKIRRGTLDAVAELATHLGLHSRDFSVRGIKDAFAVTTQEVVARGASVGALRALALRDMRVGDAHHVDGPLRVGGAAGNRFHIRVRGMAASRAQLERGAEALRTRGFVNYYGLQRFGTGHVKSFELGRSLLRREYAKLIDMIVCAPAAPATAMPADEREARDHFALTHDAGAALRRFQRRLRIERALLARLRRAEERAEAGGWAARCRSAILSLPLATRRLWANAYYSLVFNLCATERIARYGAAPVAGDLVLPGAARPTPLRARAPRVGAGGGDQAPALVTAEDVAAGSFSLADVVLPLMGASVVAPAHEIGLLCRAYLAYDGVELFSLEVRNSEARGAADDANDGSGAEEGDADGELSGDEMPAAGGEGDIDGAAAAAAKPTVDGLACGADAGVEYVLRGSYRHLVVLPHALDVCALGRDEETPLPGDCVHFATGDPLNLPRAPLPPAPAAARAAPPDEPIVTDALFSFSLPAGSYATVALREVIESEAGGGLDGRPPADRACAGLRHIRFDDE</sequence>
<dbReference type="InterPro" id="IPR011760">
    <property type="entry name" value="PsdUridine_synth_TruD_insert"/>
</dbReference>
<feature type="region of interest" description="Disordered" evidence="3">
    <location>
        <begin position="441"/>
        <end position="476"/>
    </location>
</feature>
<evidence type="ECO:0000313" key="6">
    <source>
        <dbReference type="Proteomes" id="UP000751190"/>
    </source>
</evidence>
<dbReference type="AlphaFoldDB" id="A0A8J5XJA5"/>
<organism evidence="5 6">
    <name type="scientific">Diacronema lutheri</name>
    <name type="common">Unicellular marine alga</name>
    <name type="synonym">Monochrysis lutheri</name>
    <dbReference type="NCBI Taxonomy" id="2081491"/>
    <lineage>
        <taxon>Eukaryota</taxon>
        <taxon>Haptista</taxon>
        <taxon>Haptophyta</taxon>
        <taxon>Pavlovophyceae</taxon>
        <taxon>Pavlovales</taxon>
        <taxon>Pavlovaceae</taxon>
        <taxon>Diacronema</taxon>
    </lineage>
</organism>
<dbReference type="PIRSF" id="PIRSF037016">
    <property type="entry name" value="Pseudouridin_synth_euk_prd"/>
    <property type="match status" value="1"/>
</dbReference>
<proteinExistence type="inferred from homology"/>
<comment type="similarity">
    <text evidence="1">Belongs to the pseudouridine synthase TruD family.</text>
</comment>
<feature type="domain" description="TRUD" evidence="4">
    <location>
        <begin position="209"/>
        <end position="450"/>
    </location>
</feature>
<keyword evidence="6" id="KW-1185">Reference proteome</keyword>